<keyword evidence="4" id="KW-1185">Reference proteome</keyword>
<feature type="transmembrane region" description="Helical" evidence="2">
    <location>
        <begin position="184"/>
        <end position="206"/>
    </location>
</feature>
<feature type="compositionally biased region" description="Basic and acidic residues" evidence="1">
    <location>
        <begin position="66"/>
        <end position="79"/>
    </location>
</feature>
<evidence type="ECO:0000313" key="3">
    <source>
        <dbReference type="EMBL" id="KAK3099152.1"/>
    </source>
</evidence>
<dbReference type="Proteomes" id="UP001186944">
    <property type="component" value="Unassembled WGS sequence"/>
</dbReference>
<keyword evidence="2" id="KW-1133">Transmembrane helix</keyword>
<keyword evidence="2" id="KW-0812">Transmembrane</keyword>
<evidence type="ECO:0000256" key="2">
    <source>
        <dbReference type="SAM" id="Phobius"/>
    </source>
</evidence>
<protein>
    <submittedName>
        <fullName evidence="3">Uncharacterized protein</fullName>
    </submittedName>
</protein>
<comment type="caution">
    <text evidence="3">The sequence shown here is derived from an EMBL/GenBank/DDBJ whole genome shotgun (WGS) entry which is preliminary data.</text>
</comment>
<feature type="compositionally biased region" description="Basic and acidic residues" evidence="1">
    <location>
        <begin position="234"/>
        <end position="246"/>
    </location>
</feature>
<gene>
    <name evidence="3" type="ORF">FSP39_000205</name>
</gene>
<reference evidence="3" key="1">
    <citation type="submission" date="2019-08" db="EMBL/GenBank/DDBJ databases">
        <title>The improved chromosome-level genome for the pearl oyster Pinctada fucata martensii using PacBio sequencing and Hi-C.</title>
        <authorList>
            <person name="Zheng Z."/>
        </authorList>
    </citation>
    <scope>NUCLEOTIDE SEQUENCE</scope>
    <source>
        <strain evidence="3">ZZ-2019</strain>
        <tissue evidence="3">Adductor muscle</tissue>
    </source>
</reference>
<dbReference type="AlphaFoldDB" id="A0AA88Y730"/>
<feature type="region of interest" description="Disordered" evidence="1">
    <location>
        <begin position="44"/>
        <end position="79"/>
    </location>
</feature>
<evidence type="ECO:0000313" key="4">
    <source>
        <dbReference type="Proteomes" id="UP001186944"/>
    </source>
</evidence>
<feature type="region of interest" description="Disordered" evidence="1">
    <location>
        <begin position="234"/>
        <end position="286"/>
    </location>
</feature>
<accession>A0AA88Y730</accession>
<feature type="compositionally biased region" description="Polar residues" evidence="1">
    <location>
        <begin position="44"/>
        <end position="64"/>
    </location>
</feature>
<sequence>MSQTDWQWHNICHINCITKSIFLKEVVLLHSHDAKEECKYNDYHQQSSVNQQDDTRSHQVLTQRSRPKEEKYEMSFNGDREPFEEGNSTRLFWGHFLHKISFSFNISKDNVKANDLFLGKPLRLTFTLLDPPDEIRFVKGVELMIKNGQFIISIPEAKSNYSAIAIKNVIGENLSVKTTKLSRMYVILIVFAASIFTVGLNIAICTRITRRKNNFRPNPAVKYSMKEVLKTWEKREKGKQSKEETLSRANTMEMTETFRPSERRQSGGQTRRTTKPPPIVVPVMKE</sequence>
<proteinExistence type="predicted"/>
<evidence type="ECO:0000256" key="1">
    <source>
        <dbReference type="SAM" id="MobiDB-lite"/>
    </source>
</evidence>
<dbReference type="EMBL" id="VSWD01000006">
    <property type="protein sequence ID" value="KAK3099152.1"/>
    <property type="molecule type" value="Genomic_DNA"/>
</dbReference>
<organism evidence="3 4">
    <name type="scientific">Pinctada imbricata</name>
    <name type="common">Atlantic pearl-oyster</name>
    <name type="synonym">Pinctada martensii</name>
    <dbReference type="NCBI Taxonomy" id="66713"/>
    <lineage>
        <taxon>Eukaryota</taxon>
        <taxon>Metazoa</taxon>
        <taxon>Spiralia</taxon>
        <taxon>Lophotrochozoa</taxon>
        <taxon>Mollusca</taxon>
        <taxon>Bivalvia</taxon>
        <taxon>Autobranchia</taxon>
        <taxon>Pteriomorphia</taxon>
        <taxon>Pterioida</taxon>
        <taxon>Pterioidea</taxon>
        <taxon>Pteriidae</taxon>
        <taxon>Pinctada</taxon>
    </lineage>
</organism>
<name>A0AA88Y730_PINIB</name>
<keyword evidence="2" id="KW-0472">Membrane</keyword>